<protein>
    <submittedName>
        <fullName evidence="5">Transcriptional regulator</fullName>
    </submittedName>
</protein>
<dbReference type="Gene3D" id="1.10.10.10">
    <property type="entry name" value="Winged helix-like DNA-binding domain superfamily/Winged helix DNA-binding domain"/>
    <property type="match status" value="1"/>
</dbReference>
<dbReference type="Gene3D" id="2.120.10.30">
    <property type="entry name" value="TolB, C-terminal domain"/>
    <property type="match status" value="1"/>
</dbReference>
<keyword evidence="3" id="KW-0472">Membrane</keyword>
<dbReference type="SUPFAM" id="SSF69304">
    <property type="entry name" value="Tricorn protease N-terminal domain"/>
    <property type="match status" value="1"/>
</dbReference>
<keyword evidence="1 2" id="KW-0238">DNA-binding</keyword>
<feature type="DNA-binding region" description="OmpR/PhoB-type" evidence="2">
    <location>
        <begin position="10"/>
        <end position="108"/>
    </location>
</feature>
<dbReference type="InterPro" id="IPR011042">
    <property type="entry name" value="6-blade_b-propeller_TolB-like"/>
</dbReference>
<accession>A0A5S3WXM5</accession>
<keyword evidence="3" id="KW-1133">Transmembrane helix</keyword>
<evidence type="ECO:0000313" key="5">
    <source>
        <dbReference type="EMBL" id="TMP34383.1"/>
    </source>
</evidence>
<dbReference type="GO" id="GO:0000160">
    <property type="term" value="P:phosphorelay signal transduction system"/>
    <property type="evidence" value="ECO:0007669"/>
    <property type="project" value="InterPro"/>
</dbReference>
<dbReference type="RefSeq" id="WP_138546055.1">
    <property type="nucleotide sequence ID" value="NZ_PNCJ01000028.1"/>
</dbReference>
<evidence type="ECO:0000256" key="3">
    <source>
        <dbReference type="SAM" id="Phobius"/>
    </source>
</evidence>
<dbReference type="InterPro" id="IPR011044">
    <property type="entry name" value="Quino_amine_DH_bsu"/>
</dbReference>
<proteinExistence type="predicted"/>
<evidence type="ECO:0000256" key="1">
    <source>
        <dbReference type="ARBA" id="ARBA00023125"/>
    </source>
</evidence>
<name>A0A5S3WXM5_9GAMM</name>
<gene>
    <name evidence="5" type="ORF">CWB98_17810</name>
</gene>
<evidence type="ECO:0000259" key="4">
    <source>
        <dbReference type="PROSITE" id="PS51755"/>
    </source>
</evidence>
<dbReference type="OrthoDB" id="6296073at2"/>
<feature type="transmembrane region" description="Helical" evidence="3">
    <location>
        <begin position="152"/>
        <end position="173"/>
    </location>
</feature>
<dbReference type="GO" id="GO:0006355">
    <property type="term" value="P:regulation of DNA-templated transcription"/>
    <property type="evidence" value="ECO:0007669"/>
    <property type="project" value="InterPro"/>
</dbReference>
<dbReference type="AlphaFoldDB" id="A0A5S3WXM5"/>
<dbReference type="Pfam" id="PF00486">
    <property type="entry name" value="Trans_reg_C"/>
    <property type="match status" value="1"/>
</dbReference>
<sequence length="716" mass="81569">MNEVNFSRAVKEVKFGAWTLDPKRQTITDGDVTRELEPLLFKILCYLILNNDQIITRDDLVNDVWCQNYVDNNAINRAMSELRKVLKSDKQRGLVVKTHYRKGYSFFLDPEIIYQDIIPQASVTPVAKVQPKVTPQQKAPEKATFKFNGLRTASFLIALVMVVAGVGFLSPTFNLNSDAPNAQSATLEQVKYTEELLSWMPGRYMESRVSPNKEFVAFSFVPEGLSHQSLVVKNLKTGLERKTGDLGIDYYPLGWSVDSSKLFYRLTEEDKCEIWVVDRDFTSNNRYLFDCTSSIEFGAGAGGDSFVYSKFNYRGRDQLSVLMNYNLETGEEFQLTSPNLNSYGDLFLLFEPSNETVFFTRRQYDAHELYMTDLEGSYQTKLYESKTPIWAVSYEGESNTLRWFCNATNQLFEFSLDDSRLTNKVQFVDSGNYASPFPLSKEQMIAVSYPYKHDIYEFDLVQKGLSPTLLSEDIKFSGFIKNEKVHYLALEHEKWVLKTVSDAGEPSIISTIGSPYDSFPSVNYDAGSGQTILRSANKVLVFDNSYTQTHLIETENTILSAEFLLNGDIGYVVVDENQKKNEVYIYSLETEQSRKLPIEDAVWFTQLSDNRLVYRSNTSALNYFDLTSGVISKGLQLPESTYGHLLALGGGNLYYSNGKQVYRIIDNERELLMELNGKTAFSMRYAEDRQSLVFTTFEESSNHLLQLHADSSPSPL</sequence>
<dbReference type="CDD" id="cd00383">
    <property type="entry name" value="trans_reg_C"/>
    <property type="match status" value="1"/>
</dbReference>
<dbReference type="InterPro" id="IPR016032">
    <property type="entry name" value="Sig_transdc_resp-reg_C-effctor"/>
</dbReference>
<feature type="domain" description="OmpR/PhoB-type" evidence="4">
    <location>
        <begin position="10"/>
        <end position="108"/>
    </location>
</feature>
<dbReference type="InterPro" id="IPR001867">
    <property type="entry name" value="OmpR/PhoB-type_DNA-bd"/>
</dbReference>
<dbReference type="GO" id="GO:0003677">
    <property type="term" value="F:DNA binding"/>
    <property type="evidence" value="ECO:0007669"/>
    <property type="project" value="UniProtKB-UniRule"/>
</dbReference>
<keyword evidence="3" id="KW-0812">Transmembrane</keyword>
<evidence type="ECO:0000256" key="2">
    <source>
        <dbReference type="PROSITE-ProRule" id="PRU01091"/>
    </source>
</evidence>
<organism evidence="5 6">
    <name type="scientific">Pseudoalteromonas rubra</name>
    <dbReference type="NCBI Taxonomy" id="43658"/>
    <lineage>
        <taxon>Bacteria</taxon>
        <taxon>Pseudomonadati</taxon>
        <taxon>Pseudomonadota</taxon>
        <taxon>Gammaproteobacteria</taxon>
        <taxon>Alteromonadales</taxon>
        <taxon>Pseudoalteromonadaceae</taxon>
        <taxon>Pseudoalteromonas</taxon>
    </lineage>
</organism>
<reference evidence="6" key="2">
    <citation type="submission" date="2019-06" db="EMBL/GenBank/DDBJ databases">
        <title>Co-occurence of chitin degradation, pigmentation and bioactivity in marine Pseudoalteromonas.</title>
        <authorList>
            <person name="Sonnenschein E.C."/>
            <person name="Bech P.K."/>
        </authorList>
    </citation>
    <scope>NUCLEOTIDE SEQUENCE [LARGE SCALE GENOMIC DNA]</scope>
    <source>
        <strain evidence="6">S2599</strain>
    </source>
</reference>
<dbReference type="SUPFAM" id="SSF50969">
    <property type="entry name" value="YVTN repeat-like/Quinoprotein amine dehydrogenase"/>
    <property type="match status" value="1"/>
</dbReference>
<dbReference type="InterPro" id="IPR036388">
    <property type="entry name" value="WH-like_DNA-bd_sf"/>
</dbReference>
<evidence type="ECO:0000313" key="6">
    <source>
        <dbReference type="Proteomes" id="UP000306719"/>
    </source>
</evidence>
<dbReference type="SMART" id="SM00862">
    <property type="entry name" value="Trans_reg_C"/>
    <property type="match status" value="1"/>
</dbReference>
<dbReference type="Proteomes" id="UP000306719">
    <property type="component" value="Unassembled WGS sequence"/>
</dbReference>
<comment type="caution">
    <text evidence="5">The sequence shown here is derived from an EMBL/GenBank/DDBJ whole genome shotgun (WGS) entry which is preliminary data.</text>
</comment>
<dbReference type="EMBL" id="PNCJ01000028">
    <property type="protein sequence ID" value="TMP34383.1"/>
    <property type="molecule type" value="Genomic_DNA"/>
</dbReference>
<dbReference type="SUPFAM" id="SSF46894">
    <property type="entry name" value="C-terminal effector domain of the bipartite response regulators"/>
    <property type="match status" value="1"/>
</dbReference>
<reference evidence="5 6" key="1">
    <citation type="submission" date="2018-01" db="EMBL/GenBank/DDBJ databases">
        <authorList>
            <person name="Paulsen S."/>
            <person name="Gram L.K."/>
        </authorList>
    </citation>
    <scope>NUCLEOTIDE SEQUENCE [LARGE SCALE GENOMIC DNA]</scope>
    <source>
        <strain evidence="5 6">S2599</strain>
    </source>
</reference>
<dbReference type="PROSITE" id="PS51755">
    <property type="entry name" value="OMPR_PHOB"/>
    <property type="match status" value="1"/>
</dbReference>